<dbReference type="Proteomes" id="UP000010091">
    <property type="component" value="Chromosome 8"/>
</dbReference>
<name>J9VVB0_CRYN9</name>
<dbReference type="RefSeq" id="XP_012050910.1">
    <property type="nucleotide sequence ID" value="XM_012195520.1"/>
</dbReference>
<keyword evidence="3" id="KW-1185">Reference proteome</keyword>
<feature type="compositionally biased region" description="Polar residues" evidence="1">
    <location>
        <begin position="200"/>
        <end position="210"/>
    </location>
</feature>
<dbReference type="KEGG" id="cng:CNAG_03313"/>
<gene>
    <name evidence="2" type="ORF">CNAG_03313</name>
</gene>
<dbReference type="EMBL" id="CP003827">
    <property type="protein sequence ID" value="AFR96534.2"/>
    <property type="molecule type" value="Genomic_DNA"/>
</dbReference>
<protein>
    <submittedName>
        <fullName evidence="2">Uncharacterized protein</fullName>
    </submittedName>
</protein>
<feature type="compositionally biased region" description="Polar residues" evidence="1">
    <location>
        <begin position="118"/>
        <end position="132"/>
    </location>
</feature>
<evidence type="ECO:0000256" key="1">
    <source>
        <dbReference type="SAM" id="MobiDB-lite"/>
    </source>
</evidence>
<dbReference type="VEuPathDB" id="FungiDB:CNAG_03313"/>
<sequence length="577" mass="63861">MYSKHPLYKQRHLSNLMSTMCDSFIFEQEIPALDDSPTIPIMALPGCSDEEDDQQINFLPGMPAKKPADTARRSTSFITDTDLSDLIAQDAFPSSILDAIEVGSIHAGTKAREARLARSQQSRSVSAGTWQPYNKHPFTQRRASLDAAPSRPPLNFAHTAPPDLPGYAPMARSASLTTAPAEAPPTLSKSQPPVLPIAPQRTSTVPTSSSKRYRAFRSPTTSICRPAAPLHSIPETPKDLDVAPEGSWALRCWPEGSSKLMQSRSAPNMKVSKRSVGPEGLKRSLSGLDVDRGDGSDSKKTYLSVALQMRRGSAPLGTYLASHKRPVQPIHKTRIRSSSLVRSPRIQSLNMTAPNKPTNIRNSLKAEDIHCWPPLVIKPKRSGFEPVPAVTPRPETPTASTMREHGMASDASGAPIPPRPPKSHQRIIRAEKKEKRSRVICFPPDCAPYILTPDSDVLTFSSLSTEREKEEEDTEDVWQAVSEAEKWVWPEPPSKTLTPRILITSFTNPFSLEPIIYDNKNDHITPKVSRSIYRGTNDGADLSKVELRLNLLAPMEKEGEDKKFKSWAKDMRRKLRA</sequence>
<organism evidence="2 3">
    <name type="scientific">Cryptococcus neoformans (strain H99 / ATCC 208821 / CBS 10515 / FGSC 9487)</name>
    <name type="common">Cryptococcus neoformans var. grubii serotype A</name>
    <dbReference type="NCBI Taxonomy" id="235443"/>
    <lineage>
        <taxon>Eukaryota</taxon>
        <taxon>Fungi</taxon>
        <taxon>Dikarya</taxon>
        <taxon>Basidiomycota</taxon>
        <taxon>Agaricomycotina</taxon>
        <taxon>Tremellomycetes</taxon>
        <taxon>Tremellales</taxon>
        <taxon>Cryptococcaceae</taxon>
        <taxon>Cryptococcus</taxon>
        <taxon>Cryptococcus neoformans species complex</taxon>
    </lineage>
</organism>
<dbReference type="GeneID" id="23886825"/>
<evidence type="ECO:0000313" key="2">
    <source>
        <dbReference type="EMBL" id="AFR96534.2"/>
    </source>
</evidence>
<dbReference type="OrthoDB" id="2572939at2759"/>
<feature type="region of interest" description="Disordered" evidence="1">
    <location>
        <begin position="259"/>
        <end position="297"/>
    </location>
</feature>
<accession>J9VVB0</accession>
<dbReference type="HOGENOM" id="CLU_541866_0_0_1"/>
<proteinExistence type="predicted"/>
<dbReference type="AlphaFoldDB" id="J9VVB0"/>
<reference evidence="2 3" key="1">
    <citation type="journal article" date="2014" name="PLoS Genet.">
        <title>Analysis of the genome and transcriptome of Cryptococcus neoformans var. grubii reveals complex RNA expression and microevolution leading to virulence attenuation.</title>
        <authorList>
            <person name="Janbon G."/>
            <person name="Ormerod K.L."/>
            <person name="Paulet D."/>
            <person name="Byrnes E.J.III."/>
            <person name="Yadav V."/>
            <person name="Chatterjee G."/>
            <person name="Mullapudi N."/>
            <person name="Hon C.C."/>
            <person name="Billmyre R.B."/>
            <person name="Brunel F."/>
            <person name="Bahn Y.S."/>
            <person name="Chen W."/>
            <person name="Chen Y."/>
            <person name="Chow E.W."/>
            <person name="Coppee J.Y."/>
            <person name="Floyd-Averette A."/>
            <person name="Gaillardin C."/>
            <person name="Gerik K.J."/>
            <person name="Goldberg J."/>
            <person name="Gonzalez-Hilarion S."/>
            <person name="Gujja S."/>
            <person name="Hamlin J.L."/>
            <person name="Hsueh Y.P."/>
            <person name="Ianiri G."/>
            <person name="Jones S."/>
            <person name="Kodira C.D."/>
            <person name="Kozubowski L."/>
            <person name="Lam W."/>
            <person name="Marra M."/>
            <person name="Mesner L.D."/>
            <person name="Mieczkowski P.A."/>
            <person name="Moyrand F."/>
            <person name="Nielsen K."/>
            <person name="Proux C."/>
            <person name="Rossignol T."/>
            <person name="Schein J.E."/>
            <person name="Sun S."/>
            <person name="Wollschlaeger C."/>
            <person name="Wood I.A."/>
            <person name="Zeng Q."/>
            <person name="Neuveglise C."/>
            <person name="Newlon C.S."/>
            <person name="Perfect J.R."/>
            <person name="Lodge J.K."/>
            <person name="Idnurm A."/>
            <person name="Stajich J.E."/>
            <person name="Kronstad J.W."/>
            <person name="Sanyal K."/>
            <person name="Heitman J."/>
            <person name="Fraser J.A."/>
            <person name="Cuomo C.A."/>
            <person name="Dietrich F.S."/>
        </authorList>
    </citation>
    <scope>NUCLEOTIDE SEQUENCE [LARGE SCALE GENOMIC DNA]</scope>
    <source>
        <strain evidence="3">H99 / ATCC 208821 / CBS 10515 / FGSC 9487</strain>
    </source>
</reference>
<feature type="region of interest" description="Disordered" evidence="1">
    <location>
        <begin position="114"/>
        <end position="219"/>
    </location>
</feature>
<evidence type="ECO:0000313" key="3">
    <source>
        <dbReference type="Proteomes" id="UP000010091"/>
    </source>
</evidence>